<evidence type="ECO:0000313" key="4">
    <source>
        <dbReference type="Proteomes" id="UP000184396"/>
    </source>
</evidence>
<evidence type="ECO:0008006" key="5">
    <source>
        <dbReference type="Google" id="ProtNLM"/>
    </source>
</evidence>
<dbReference type="eggNOG" id="COG1595">
    <property type="taxonomic scope" value="Bacteria"/>
</dbReference>
<dbReference type="Proteomes" id="UP000184396">
    <property type="component" value="Unassembled WGS sequence"/>
</dbReference>
<feature type="signal peptide" evidence="2">
    <location>
        <begin position="1"/>
        <end position="19"/>
    </location>
</feature>
<feature type="chain" id="PRO_5013042282" description="Regulatory protein, luxR family" evidence="2">
    <location>
        <begin position="20"/>
        <end position="536"/>
    </location>
</feature>
<keyword evidence="1" id="KW-1133">Transmembrane helix</keyword>
<dbReference type="InterPro" id="IPR016032">
    <property type="entry name" value="Sig_transdc_resp-reg_C-effctor"/>
</dbReference>
<dbReference type="AlphaFoldDB" id="A0A1M6C4X2"/>
<feature type="transmembrane region" description="Helical" evidence="1">
    <location>
        <begin position="339"/>
        <end position="362"/>
    </location>
</feature>
<dbReference type="EMBL" id="FQYK01000002">
    <property type="protein sequence ID" value="SHI56070.1"/>
    <property type="molecule type" value="Genomic_DNA"/>
</dbReference>
<dbReference type="GO" id="GO:0003677">
    <property type="term" value="F:DNA binding"/>
    <property type="evidence" value="ECO:0007669"/>
    <property type="project" value="InterPro"/>
</dbReference>
<dbReference type="STRING" id="1178825.SAMN05216261_1069"/>
<keyword evidence="4" id="KW-1185">Reference proteome</keyword>
<dbReference type="Gene3D" id="1.10.10.10">
    <property type="entry name" value="Winged helix-like DNA-binding domain superfamily/Winged helix DNA-binding domain"/>
    <property type="match status" value="1"/>
</dbReference>
<dbReference type="GO" id="GO:0006355">
    <property type="term" value="P:regulation of DNA-templated transcription"/>
    <property type="evidence" value="ECO:0007669"/>
    <property type="project" value="InterPro"/>
</dbReference>
<dbReference type="SUPFAM" id="SSF46894">
    <property type="entry name" value="C-terminal effector domain of the bipartite response regulators"/>
    <property type="match status" value="1"/>
</dbReference>
<organism evidence="3 4">
    <name type="scientific">Algibacter luteus</name>
    <dbReference type="NCBI Taxonomy" id="1178825"/>
    <lineage>
        <taxon>Bacteria</taxon>
        <taxon>Pseudomonadati</taxon>
        <taxon>Bacteroidota</taxon>
        <taxon>Flavobacteriia</taxon>
        <taxon>Flavobacteriales</taxon>
        <taxon>Flavobacteriaceae</taxon>
        <taxon>Algibacter</taxon>
    </lineage>
</organism>
<dbReference type="InterPro" id="IPR036388">
    <property type="entry name" value="WH-like_DNA-bd_sf"/>
</dbReference>
<sequence>MLKIYVSLKSMCVCICLFALNLTGFSQSKNQYHHLVDSADAYIDDNSHKALTFLNAIPDPIEDNIKGRVADYYIIKSLIHDDFNEYAKQYQCNILAHKYALKENNYCVAGEACIAIFSNLYYIKKDSLAFKYLEEAKTYYTKCDDVNGPIIIEQHLAYAKFLDGEYESCNALLAQSLENYKAIKDDAYYYMFALYMLTSNHIYLGNLDQAQFYYEEFKKLKNNATIVKYNFFSFEANINLCFADVFFEDKNIERALIQLENAAKLKAYMAEDALKDYYKIYADVHKYKGEIKISKAYVDSLLLFQNKMHKNTVEASFEINEALLEAENELIFENKEQSFLSSLFGILVFVLLLFGLLSYLYYHKQKNKFSTFNSEAINSLNYLKSNNQQLNVKVHGLEAYIKELKDEVKHISRTESVDKQKNKIKELYKNLHINSSTLLDKSDSHLDIINNLNIDFFKNIQDAYPQLNKSEIIICYYLFMRFTNKEIALFLNTTLRSVESRRYRIAKKIHINSKETSLLEHLHEKFSDTLNLNLPL</sequence>
<keyword evidence="1" id="KW-0812">Transmembrane</keyword>
<reference evidence="3 4" key="1">
    <citation type="submission" date="2016-11" db="EMBL/GenBank/DDBJ databases">
        <authorList>
            <person name="Jaros S."/>
            <person name="Januszkiewicz K."/>
            <person name="Wedrychowicz H."/>
        </authorList>
    </citation>
    <scope>NUCLEOTIDE SEQUENCE [LARGE SCALE GENOMIC DNA]</scope>
    <source>
        <strain evidence="3 4">CGMCC 1.12213</strain>
    </source>
</reference>
<protein>
    <recommendedName>
        <fullName evidence="5">Regulatory protein, luxR family</fullName>
    </recommendedName>
</protein>
<gene>
    <name evidence="3" type="ORF">SAMN05216261_1069</name>
</gene>
<evidence type="ECO:0000256" key="1">
    <source>
        <dbReference type="SAM" id="Phobius"/>
    </source>
</evidence>
<evidence type="ECO:0000256" key="2">
    <source>
        <dbReference type="SAM" id="SignalP"/>
    </source>
</evidence>
<evidence type="ECO:0000313" key="3">
    <source>
        <dbReference type="EMBL" id="SHI56070.1"/>
    </source>
</evidence>
<keyword evidence="2" id="KW-0732">Signal</keyword>
<keyword evidence="1" id="KW-0472">Membrane</keyword>
<proteinExistence type="predicted"/>
<name>A0A1M6C4X2_9FLAO</name>
<accession>A0A1M6C4X2</accession>